<keyword evidence="2" id="KW-0143">Chaperone</keyword>
<dbReference type="NCBIfam" id="TIGR00714">
    <property type="entry name" value="hscB"/>
    <property type="match status" value="1"/>
</dbReference>
<keyword evidence="5" id="KW-1185">Reference proteome</keyword>
<accession>A0A4Y2NEC0</accession>
<reference evidence="4 5" key="1">
    <citation type="journal article" date="2019" name="Sci. Rep.">
        <title>Orb-weaving spider Araneus ventricosus genome elucidates the spidroin gene catalogue.</title>
        <authorList>
            <person name="Kono N."/>
            <person name="Nakamura H."/>
            <person name="Ohtoshi R."/>
            <person name="Moran D.A.P."/>
            <person name="Shinohara A."/>
            <person name="Yoshida Y."/>
            <person name="Fujiwara M."/>
            <person name="Mori M."/>
            <person name="Tomita M."/>
            <person name="Arakawa K."/>
        </authorList>
    </citation>
    <scope>NUCLEOTIDE SEQUENCE [LARGE SCALE GENOMIC DNA]</scope>
</reference>
<dbReference type="CDD" id="cd06257">
    <property type="entry name" value="DnaJ"/>
    <property type="match status" value="1"/>
</dbReference>
<dbReference type="GO" id="GO:0001671">
    <property type="term" value="F:ATPase activator activity"/>
    <property type="evidence" value="ECO:0007669"/>
    <property type="project" value="InterPro"/>
</dbReference>
<dbReference type="SUPFAM" id="SSF47144">
    <property type="entry name" value="HSC20 (HSCB), C-terminal oligomerisation domain"/>
    <property type="match status" value="1"/>
</dbReference>
<dbReference type="Gene3D" id="1.10.287.110">
    <property type="entry name" value="DnaJ domain"/>
    <property type="match status" value="1"/>
</dbReference>
<organism evidence="4 5">
    <name type="scientific">Araneus ventricosus</name>
    <name type="common">Orbweaver spider</name>
    <name type="synonym">Epeira ventricosa</name>
    <dbReference type="NCBI Taxonomy" id="182803"/>
    <lineage>
        <taxon>Eukaryota</taxon>
        <taxon>Metazoa</taxon>
        <taxon>Ecdysozoa</taxon>
        <taxon>Arthropoda</taxon>
        <taxon>Chelicerata</taxon>
        <taxon>Arachnida</taxon>
        <taxon>Araneae</taxon>
        <taxon>Araneomorphae</taxon>
        <taxon>Entelegynae</taxon>
        <taxon>Araneoidea</taxon>
        <taxon>Araneidae</taxon>
        <taxon>Araneus</taxon>
    </lineage>
</organism>
<dbReference type="InterPro" id="IPR004640">
    <property type="entry name" value="HscB"/>
</dbReference>
<dbReference type="EMBL" id="BGPR01008962">
    <property type="protein sequence ID" value="GBN37114.1"/>
    <property type="molecule type" value="Genomic_DNA"/>
</dbReference>
<dbReference type="Gene3D" id="1.20.1280.20">
    <property type="entry name" value="HscB, C-terminal domain"/>
    <property type="match status" value="1"/>
</dbReference>
<dbReference type="OrthoDB" id="448954at2759"/>
<dbReference type="GO" id="GO:0005739">
    <property type="term" value="C:mitochondrion"/>
    <property type="evidence" value="ECO:0007669"/>
    <property type="project" value="TreeGrafter"/>
</dbReference>
<evidence type="ECO:0000313" key="4">
    <source>
        <dbReference type="EMBL" id="GBN37114.1"/>
    </source>
</evidence>
<evidence type="ECO:0000313" key="5">
    <source>
        <dbReference type="Proteomes" id="UP000499080"/>
    </source>
</evidence>
<comment type="caution">
    <text evidence="4">The sequence shown here is derived from an EMBL/GenBank/DDBJ whole genome shotgun (WGS) entry which is preliminary data.</text>
</comment>
<dbReference type="AlphaFoldDB" id="A0A4Y2NEC0"/>
<evidence type="ECO:0000259" key="3">
    <source>
        <dbReference type="SMART" id="SM00271"/>
    </source>
</evidence>
<sequence>MNTAFKRWGSKFVVTKVQQFWKRSFQERKVLKYTKCHAIYSAYDYDVANRGNAFANRKYLLSPIYTVYFSSRQAVRLLSISKNRCWNCNAVVTERDLVCMSCGSVQEPRQKLNYFEIFKETPHFDIDTRNLSVKFRRLQNLLHPDKIASRPEKERAYSAEQSALVNKAYQTLLRPIDRGLYLLELHSKPLSEDEIQLPSDFLANIMEVNEVLDECNSADILESIRHVNDAKLQILFSDVSLAFKEKNIDKARESLCKLKYYVNIDEKIRELEEELGVSRDD</sequence>
<dbReference type="GO" id="GO:0051087">
    <property type="term" value="F:protein-folding chaperone binding"/>
    <property type="evidence" value="ECO:0007669"/>
    <property type="project" value="InterPro"/>
</dbReference>
<dbReference type="InterPro" id="IPR036869">
    <property type="entry name" value="J_dom_sf"/>
</dbReference>
<evidence type="ECO:0000256" key="1">
    <source>
        <dbReference type="ARBA" id="ARBA00010476"/>
    </source>
</evidence>
<protein>
    <submittedName>
        <fullName evidence="4">Iron-sulfur cluster co-chaperone protein HscB, mitochondrial</fullName>
    </submittedName>
</protein>
<dbReference type="PANTHER" id="PTHR14021">
    <property type="entry name" value="IRON-SULFUR CLUSTER CO-CHAPERONE PROTEIN HSCB"/>
    <property type="match status" value="1"/>
</dbReference>
<feature type="domain" description="J" evidence="3">
    <location>
        <begin position="112"/>
        <end position="177"/>
    </location>
</feature>
<dbReference type="InterPro" id="IPR036386">
    <property type="entry name" value="HscB_C_sf"/>
</dbReference>
<dbReference type="PANTHER" id="PTHR14021:SF15">
    <property type="entry name" value="IRON-SULFUR CLUSTER CO-CHAPERONE PROTEIN HSCB"/>
    <property type="match status" value="1"/>
</dbReference>
<proteinExistence type="inferred from homology"/>
<dbReference type="GO" id="GO:0051259">
    <property type="term" value="P:protein complex oligomerization"/>
    <property type="evidence" value="ECO:0007669"/>
    <property type="project" value="InterPro"/>
</dbReference>
<dbReference type="SMART" id="SM00271">
    <property type="entry name" value="DnaJ"/>
    <property type="match status" value="1"/>
</dbReference>
<dbReference type="Proteomes" id="UP000499080">
    <property type="component" value="Unassembled WGS sequence"/>
</dbReference>
<dbReference type="GO" id="GO:0044571">
    <property type="term" value="P:[2Fe-2S] cluster assembly"/>
    <property type="evidence" value="ECO:0007669"/>
    <property type="project" value="InterPro"/>
</dbReference>
<name>A0A4Y2NEC0_ARAVE</name>
<dbReference type="InterPro" id="IPR009073">
    <property type="entry name" value="HscB_oligo_C"/>
</dbReference>
<dbReference type="InterPro" id="IPR001623">
    <property type="entry name" value="DnaJ_domain"/>
</dbReference>
<gene>
    <name evidence="4" type="primary">HSCB</name>
    <name evidence="4" type="ORF">AVEN_91678_1</name>
</gene>
<comment type="similarity">
    <text evidence="1">Belongs to the HscB family.</text>
</comment>
<evidence type="ECO:0000256" key="2">
    <source>
        <dbReference type="ARBA" id="ARBA00023186"/>
    </source>
</evidence>
<dbReference type="Pfam" id="PF07743">
    <property type="entry name" value="HSCB_C"/>
    <property type="match status" value="1"/>
</dbReference>
<dbReference type="SUPFAM" id="SSF46565">
    <property type="entry name" value="Chaperone J-domain"/>
    <property type="match status" value="1"/>
</dbReference>